<keyword evidence="1" id="KW-0433">Leucine-rich repeat</keyword>
<evidence type="ECO:0000256" key="2">
    <source>
        <dbReference type="ARBA" id="ARBA00022737"/>
    </source>
</evidence>
<dbReference type="InterPro" id="IPR055414">
    <property type="entry name" value="LRR_R13L4/SHOC2-like"/>
</dbReference>
<evidence type="ECO:0000256" key="1">
    <source>
        <dbReference type="ARBA" id="ARBA00022614"/>
    </source>
</evidence>
<keyword evidence="2" id="KW-0677">Repeat</keyword>
<organism evidence="4 5">
    <name type="scientific">Ophiobolus disseminans</name>
    <dbReference type="NCBI Taxonomy" id="1469910"/>
    <lineage>
        <taxon>Eukaryota</taxon>
        <taxon>Fungi</taxon>
        <taxon>Dikarya</taxon>
        <taxon>Ascomycota</taxon>
        <taxon>Pezizomycotina</taxon>
        <taxon>Dothideomycetes</taxon>
        <taxon>Pleosporomycetidae</taxon>
        <taxon>Pleosporales</taxon>
        <taxon>Pleosporineae</taxon>
        <taxon>Phaeosphaeriaceae</taxon>
        <taxon>Ophiobolus</taxon>
    </lineage>
</organism>
<dbReference type="OrthoDB" id="1394818at2759"/>
<dbReference type="Gene3D" id="3.80.10.10">
    <property type="entry name" value="Ribonuclease Inhibitor"/>
    <property type="match status" value="1"/>
</dbReference>
<proteinExistence type="predicted"/>
<reference evidence="4" key="1">
    <citation type="journal article" date="2020" name="Stud. Mycol.">
        <title>101 Dothideomycetes genomes: a test case for predicting lifestyles and emergence of pathogens.</title>
        <authorList>
            <person name="Haridas S."/>
            <person name="Albert R."/>
            <person name="Binder M."/>
            <person name="Bloem J."/>
            <person name="Labutti K."/>
            <person name="Salamov A."/>
            <person name="Andreopoulos B."/>
            <person name="Baker S."/>
            <person name="Barry K."/>
            <person name="Bills G."/>
            <person name="Bluhm B."/>
            <person name="Cannon C."/>
            <person name="Castanera R."/>
            <person name="Culley D."/>
            <person name="Daum C."/>
            <person name="Ezra D."/>
            <person name="Gonzalez J."/>
            <person name="Henrissat B."/>
            <person name="Kuo A."/>
            <person name="Liang C."/>
            <person name="Lipzen A."/>
            <person name="Lutzoni F."/>
            <person name="Magnuson J."/>
            <person name="Mondo S."/>
            <person name="Nolan M."/>
            <person name="Ohm R."/>
            <person name="Pangilinan J."/>
            <person name="Park H.-J."/>
            <person name="Ramirez L."/>
            <person name="Alfaro M."/>
            <person name="Sun H."/>
            <person name="Tritt A."/>
            <person name="Yoshinaga Y."/>
            <person name="Zwiers L.-H."/>
            <person name="Turgeon B."/>
            <person name="Goodwin S."/>
            <person name="Spatafora J."/>
            <person name="Crous P."/>
            <person name="Grigoriev I."/>
        </authorList>
    </citation>
    <scope>NUCLEOTIDE SEQUENCE</scope>
    <source>
        <strain evidence="4">CBS 113818</strain>
    </source>
</reference>
<evidence type="ECO:0000313" key="4">
    <source>
        <dbReference type="EMBL" id="KAF2826185.1"/>
    </source>
</evidence>
<feature type="domain" description="Disease resistance R13L4/SHOC-2-like LRR" evidence="3">
    <location>
        <begin position="500"/>
        <end position="575"/>
    </location>
</feature>
<dbReference type="InterPro" id="IPR001611">
    <property type="entry name" value="Leu-rich_rpt"/>
</dbReference>
<gene>
    <name evidence="4" type="ORF">CC86DRAFT_25923</name>
</gene>
<accession>A0A6A7A0W3</accession>
<dbReference type="PROSITE" id="PS51450">
    <property type="entry name" value="LRR"/>
    <property type="match status" value="1"/>
</dbReference>
<dbReference type="InterPro" id="IPR032675">
    <property type="entry name" value="LRR_dom_sf"/>
</dbReference>
<dbReference type="InterPro" id="IPR050216">
    <property type="entry name" value="LRR_domain-containing"/>
</dbReference>
<dbReference type="Pfam" id="PF23598">
    <property type="entry name" value="LRR_14"/>
    <property type="match status" value="1"/>
</dbReference>
<dbReference type="GO" id="GO:0005737">
    <property type="term" value="C:cytoplasm"/>
    <property type="evidence" value="ECO:0007669"/>
    <property type="project" value="TreeGrafter"/>
</dbReference>
<name>A0A6A7A0W3_9PLEO</name>
<dbReference type="PANTHER" id="PTHR48051:SF1">
    <property type="entry name" value="RAS SUPPRESSOR PROTEIN 1"/>
    <property type="match status" value="1"/>
</dbReference>
<sequence length="635" mass="71513">MAELVGSIIGIVSAGTKVALVLSQLASDIGTAGQEARMISCEIRTFCTVLNTLKDTMEKIHASHYYAHCTNMVRDMTDASLEMFTELLDAAEALKGMTAGKDGRDGKFSMMSKVHWVVFQKPKIIVLRAAIEAYKSNIALMLGTLDIAEKVARRTSVRQHADIVAQDVQEQATHESLELDLHSSLLNLKQAESQYEDDIAQPPVEWVNAAVGPLPSGIIENNDEDINTTLDTEKQERRATLLQMARIEVGSVRSSLSSDWNFQCVGVTSRCTRHSQRLSRMMEEDQRRLSQRWSTLSFPEQKRFSGTPFLKSTFTPEPPTAKLDVKKVHAITHQPQYESFQVWFRTLFSHHQQEILEALEKDILMRKSPRLYSTLRPSPEPQRSLPTWLFAASEEGSAKRGSGNSDAITTQSSTGADAISIMVIAMIKQQYTHQFAFHQSNIQDSSKTDRPFVLDLVLSHVNLDDLSEEIMAVLQHTRPSRLTLKGNRLTTVPLQFSLCIHLRFLDLSYNSFETIPVPILRLKSLKTLDMRDNLLQTIPTTIPEMRNLARLILTDNKIQIIPRFIKNMGNLQELICIGNPITFPPPGDIDLGRLYSSSLDPDDTPKTFHASRTRLLKMYLKVHDEQIAEERGTTA</sequence>
<dbReference type="AlphaFoldDB" id="A0A6A7A0W3"/>
<keyword evidence="5" id="KW-1185">Reference proteome</keyword>
<dbReference type="SUPFAM" id="SSF52075">
    <property type="entry name" value="Outer arm dynein light chain 1"/>
    <property type="match status" value="1"/>
</dbReference>
<dbReference type="EMBL" id="MU006226">
    <property type="protein sequence ID" value="KAF2826185.1"/>
    <property type="molecule type" value="Genomic_DNA"/>
</dbReference>
<dbReference type="PANTHER" id="PTHR48051">
    <property type="match status" value="1"/>
</dbReference>
<evidence type="ECO:0000259" key="3">
    <source>
        <dbReference type="Pfam" id="PF23598"/>
    </source>
</evidence>
<evidence type="ECO:0000313" key="5">
    <source>
        <dbReference type="Proteomes" id="UP000799424"/>
    </source>
</evidence>
<dbReference type="Proteomes" id="UP000799424">
    <property type="component" value="Unassembled WGS sequence"/>
</dbReference>
<protein>
    <recommendedName>
        <fullName evidence="3">Disease resistance R13L4/SHOC-2-like LRR domain-containing protein</fullName>
    </recommendedName>
</protein>